<dbReference type="OrthoDB" id="337361at2759"/>
<feature type="compositionally biased region" description="Basic and acidic residues" evidence="1">
    <location>
        <begin position="338"/>
        <end position="347"/>
    </location>
</feature>
<evidence type="ECO:0000256" key="2">
    <source>
        <dbReference type="SAM" id="Phobius"/>
    </source>
</evidence>
<evidence type="ECO:0000313" key="3">
    <source>
        <dbReference type="EMBL" id="PHJ18501.1"/>
    </source>
</evidence>
<feature type="compositionally biased region" description="Basic and acidic residues" evidence="1">
    <location>
        <begin position="500"/>
        <end position="512"/>
    </location>
</feature>
<evidence type="ECO:0000256" key="1">
    <source>
        <dbReference type="SAM" id="MobiDB-lite"/>
    </source>
</evidence>
<feature type="compositionally biased region" description="Polar residues" evidence="1">
    <location>
        <begin position="449"/>
        <end position="464"/>
    </location>
</feature>
<feature type="region of interest" description="Disordered" evidence="1">
    <location>
        <begin position="270"/>
        <end position="512"/>
    </location>
</feature>
<keyword evidence="2" id="KW-0472">Membrane</keyword>
<dbReference type="GO" id="GO:0008233">
    <property type="term" value="F:peptidase activity"/>
    <property type="evidence" value="ECO:0007669"/>
    <property type="project" value="UniProtKB-KW"/>
</dbReference>
<protein>
    <submittedName>
        <fullName evidence="3">Caax protease self-immunity protein</fullName>
    </submittedName>
</protein>
<gene>
    <name evidence="3" type="ORF">CSUI_007665</name>
</gene>
<dbReference type="GeneID" id="94431021"/>
<feature type="compositionally biased region" description="Polar residues" evidence="1">
    <location>
        <begin position="366"/>
        <end position="378"/>
    </location>
</feature>
<organism evidence="3 4">
    <name type="scientific">Cystoisospora suis</name>
    <dbReference type="NCBI Taxonomy" id="483139"/>
    <lineage>
        <taxon>Eukaryota</taxon>
        <taxon>Sar</taxon>
        <taxon>Alveolata</taxon>
        <taxon>Apicomplexa</taxon>
        <taxon>Conoidasida</taxon>
        <taxon>Coccidia</taxon>
        <taxon>Eucoccidiorida</taxon>
        <taxon>Eimeriorina</taxon>
        <taxon>Sarcocystidae</taxon>
        <taxon>Cystoisospora</taxon>
    </lineage>
</organism>
<feature type="compositionally biased region" description="Basic and acidic residues" evidence="1">
    <location>
        <begin position="435"/>
        <end position="446"/>
    </location>
</feature>
<keyword evidence="3" id="KW-0645">Protease</keyword>
<dbReference type="AlphaFoldDB" id="A0A2C6JTI1"/>
<keyword evidence="2" id="KW-0812">Transmembrane</keyword>
<proteinExistence type="predicted"/>
<evidence type="ECO:0000313" key="4">
    <source>
        <dbReference type="Proteomes" id="UP000221165"/>
    </source>
</evidence>
<comment type="caution">
    <text evidence="3">The sequence shown here is derived from an EMBL/GenBank/DDBJ whole genome shotgun (WGS) entry which is preliminary data.</text>
</comment>
<feature type="transmembrane region" description="Helical" evidence="2">
    <location>
        <begin position="636"/>
        <end position="655"/>
    </location>
</feature>
<dbReference type="Proteomes" id="UP000221165">
    <property type="component" value="Unassembled WGS sequence"/>
</dbReference>
<accession>A0A2C6JTI1</accession>
<sequence length="656" mass="72982">MTFLIPRASLSLSIPVLLLVGFSPFFCMLVFILGLHNVLLAMLIMHWVCMTTVPLVYIYLFEHSFQYYRHVWAIQRCRFRKQWIWGIAFCLITLGFLYLVYYLCAFPYNIFGSNYHWRWFERLLDKIHRNCLQRGLDLSFPLLVLSGLYFFLINPLIEEWFWRVFLYREFGGAVFVAVPNGVLHMKESNPLMISCCMHASHSTVAIPIGEPEEGGEEGREEKETEDKQERERHKEKEEEKRGDSSSSSSLTHPTSATLHDVTEAILRQGSSHAELSSINPIDSSSSSLPVGLPPPSTSPLSHSIPPVVASSHFKTGVKSEEAHPLPSSRSPVGLSPHLNEEKKHERNLFPSRDNEENDEERLPYLSPTSEAPQAFSMQSPHHPPYPPPPLGSSSPTEYFYSLSSPTHDHPAHEVPASSQGERETDENNKKKRPLHGQDSKETEGESRNPLATYTATTSPNAPKTKSTDDGEEGETTVIKMRLPGIGSSPSSFICEEGDEGEGKNEEDDRLRDFSPSCDFAGVLIEKDEKKTSAGNGKKLTEHGEALEEDEEDSCASESPALPSPSAPVITRVGPGILQVDVELSLLGKALLSFFYASYHAVVFATLIDLIYGFLALPIITLLGMILIYLRNTTRFGILSGVLLHVGVDAAVVAVLG</sequence>
<feature type="compositionally biased region" description="Low complexity" evidence="1">
    <location>
        <begin position="275"/>
        <end position="290"/>
    </location>
</feature>
<feature type="non-terminal residue" evidence="3">
    <location>
        <position position="656"/>
    </location>
</feature>
<keyword evidence="3" id="KW-0378">Hydrolase</keyword>
<feature type="region of interest" description="Disordered" evidence="1">
    <location>
        <begin position="530"/>
        <end position="565"/>
    </location>
</feature>
<dbReference type="GO" id="GO:0006508">
    <property type="term" value="P:proteolysis"/>
    <property type="evidence" value="ECO:0007669"/>
    <property type="project" value="UniProtKB-KW"/>
</dbReference>
<feature type="transmembrane region" description="Helical" evidence="2">
    <location>
        <begin position="610"/>
        <end position="629"/>
    </location>
</feature>
<dbReference type="RefSeq" id="XP_067920207.1">
    <property type="nucleotide sequence ID" value="XM_068067810.1"/>
</dbReference>
<feature type="compositionally biased region" description="Basic and acidic residues" evidence="1">
    <location>
        <begin position="216"/>
        <end position="243"/>
    </location>
</feature>
<name>A0A2C6JTI1_9APIC</name>
<keyword evidence="4" id="KW-1185">Reference proteome</keyword>
<reference evidence="3 4" key="1">
    <citation type="journal article" date="2017" name="Int. J. Parasitol.">
        <title>The genome of the protozoan parasite Cystoisospora suis and a reverse vaccinology approach to identify vaccine candidates.</title>
        <authorList>
            <person name="Palmieri N."/>
            <person name="Shrestha A."/>
            <person name="Ruttkowski B."/>
            <person name="Beck T."/>
            <person name="Vogl C."/>
            <person name="Tomley F."/>
            <person name="Blake D.P."/>
            <person name="Joachim A."/>
        </authorList>
    </citation>
    <scope>NUCLEOTIDE SEQUENCE [LARGE SCALE GENOMIC DNA]</scope>
    <source>
        <strain evidence="3 4">Wien I</strain>
    </source>
</reference>
<feature type="transmembrane region" description="Helical" evidence="2">
    <location>
        <begin position="138"/>
        <end position="157"/>
    </location>
</feature>
<feature type="region of interest" description="Disordered" evidence="1">
    <location>
        <begin position="208"/>
        <end position="256"/>
    </location>
</feature>
<feature type="transmembrane region" description="Helical" evidence="2">
    <location>
        <begin position="39"/>
        <end position="61"/>
    </location>
</feature>
<keyword evidence="2" id="KW-1133">Transmembrane helix</keyword>
<feature type="transmembrane region" description="Helical" evidence="2">
    <location>
        <begin position="82"/>
        <end position="103"/>
    </location>
</feature>
<feature type="compositionally biased region" description="Pro residues" evidence="1">
    <location>
        <begin position="381"/>
        <end position="390"/>
    </location>
</feature>
<dbReference type="VEuPathDB" id="ToxoDB:CSUI_007665"/>
<feature type="transmembrane region" description="Helical" evidence="2">
    <location>
        <begin position="12"/>
        <end position="33"/>
    </location>
</feature>
<dbReference type="EMBL" id="MIGC01004106">
    <property type="protein sequence ID" value="PHJ18501.1"/>
    <property type="molecule type" value="Genomic_DNA"/>
</dbReference>